<dbReference type="NCBIfam" id="NF008502">
    <property type="entry name" value="PRK11412.1"/>
    <property type="match status" value="1"/>
</dbReference>
<evidence type="ECO:0000313" key="9">
    <source>
        <dbReference type="Proteomes" id="UP001519343"/>
    </source>
</evidence>
<feature type="transmembrane region" description="Helical" evidence="7">
    <location>
        <begin position="232"/>
        <end position="253"/>
    </location>
</feature>
<feature type="transmembrane region" description="Helical" evidence="7">
    <location>
        <begin position="274"/>
        <end position="294"/>
    </location>
</feature>
<evidence type="ECO:0000256" key="2">
    <source>
        <dbReference type="ARBA" id="ARBA00008821"/>
    </source>
</evidence>
<feature type="transmembrane region" description="Helical" evidence="7">
    <location>
        <begin position="49"/>
        <end position="69"/>
    </location>
</feature>
<dbReference type="InterPro" id="IPR006043">
    <property type="entry name" value="NCS2"/>
</dbReference>
<organism evidence="8 9">
    <name type="scientific">Ammoniphilus resinae</name>
    <dbReference type="NCBI Taxonomy" id="861532"/>
    <lineage>
        <taxon>Bacteria</taxon>
        <taxon>Bacillati</taxon>
        <taxon>Bacillota</taxon>
        <taxon>Bacilli</taxon>
        <taxon>Bacillales</taxon>
        <taxon>Paenibacillaceae</taxon>
        <taxon>Aneurinibacillus group</taxon>
        <taxon>Ammoniphilus</taxon>
    </lineage>
</organism>
<feature type="transmembrane region" description="Helical" evidence="7">
    <location>
        <begin position="76"/>
        <end position="95"/>
    </location>
</feature>
<name>A0ABS4GV22_9BACL</name>
<dbReference type="PANTHER" id="PTHR42810:SF6">
    <property type="entry name" value="PURINE PERMEASE YBBY-RELATED"/>
    <property type="match status" value="1"/>
</dbReference>
<evidence type="ECO:0000256" key="3">
    <source>
        <dbReference type="ARBA" id="ARBA00022448"/>
    </source>
</evidence>
<keyword evidence="3" id="KW-0813">Transport</keyword>
<evidence type="ECO:0000256" key="1">
    <source>
        <dbReference type="ARBA" id="ARBA00004141"/>
    </source>
</evidence>
<feature type="transmembrane region" description="Helical" evidence="7">
    <location>
        <begin position="314"/>
        <end position="334"/>
    </location>
</feature>
<comment type="caution">
    <text evidence="8">The sequence shown here is derived from an EMBL/GenBank/DDBJ whole genome shotgun (WGS) entry which is preliminary data.</text>
</comment>
<feature type="transmembrane region" description="Helical" evidence="7">
    <location>
        <begin position="399"/>
        <end position="417"/>
    </location>
</feature>
<feature type="transmembrane region" description="Helical" evidence="7">
    <location>
        <begin position="370"/>
        <end position="387"/>
    </location>
</feature>
<protein>
    <submittedName>
        <fullName evidence="8">Xanthine/uracil permease</fullName>
    </submittedName>
</protein>
<accession>A0ABS4GV22</accession>
<keyword evidence="4 7" id="KW-0812">Transmembrane</keyword>
<evidence type="ECO:0000256" key="4">
    <source>
        <dbReference type="ARBA" id="ARBA00022692"/>
    </source>
</evidence>
<keyword evidence="5 7" id="KW-1133">Transmembrane helix</keyword>
<feature type="transmembrane region" description="Helical" evidence="7">
    <location>
        <begin position="162"/>
        <end position="180"/>
    </location>
</feature>
<comment type="similarity">
    <text evidence="2">Belongs to the nucleobase:cation symporter-2 (NCS2) (TC 2.A.40) family.</text>
</comment>
<feature type="transmembrane region" description="Helical" evidence="7">
    <location>
        <begin position="12"/>
        <end position="37"/>
    </location>
</feature>
<feature type="transmembrane region" description="Helical" evidence="7">
    <location>
        <begin position="187"/>
        <end position="208"/>
    </location>
</feature>
<dbReference type="PANTHER" id="PTHR42810">
    <property type="entry name" value="PURINE PERMEASE C1399.01C-RELATED"/>
    <property type="match status" value="1"/>
</dbReference>
<evidence type="ECO:0000256" key="7">
    <source>
        <dbReference type="SAM" id="Phobius"/>
    </source>
</evidence>
<dbReference type="NCBIfam" id="NF037981">
    <property type="entry name" value="NCS2_1"/>
    <property type="match status" value="1"/>
</dbReference>
<evidence type="ECO:0000256" key="6">
    <source>
        <dbReference type="ARBA" id="ARBA00023136"/>
    </source>
</evidence>
<evidence type="ECO:0000256" key="5">
    <source>
        <dbReference type="ARBA" id="ARBA00022989"/>
    </source>
</evidence>
<gene>
    <name evidence="8" type="ORF">J2Z37_003743</name>
</gene>
<reference evidence="8 9" key="1">
    <citation type="submission" date="2021-03" db="EMBL/GenBank/DDBJ databases">
        <title>Genomic Encyclopedia of Type Strains, Phase IV (KMG-IV): sequencing the most valuable type-strain genomes for metagenomic binning, comparative biology and taxonomic classification.</title>
        <authorList>
            <person name="Goeker M."/>
        </authorList>
    </citation>
    <scope>NUCLEOTIDE SEQUENCE [LARGE SCALE GENOMIC DNA]</scope>
    <source>
        <strain evidence="8 9">DSM 24738</strain>
    </source>
</reference>
<keyword evidence="9" id="KW-1185">Reference proteome</keyword>
<dbReference type="RefSeq" id="WP_209811746.1">
    <property type="nucleotide sequence ID" value="NZ_JAGGKT010000013.1"/>
</dbReference>
<sequence length="436" mass="46209">MKQLNSTATFLAGVQWLFFMFANTVVIPLSIGAAFGLSGEEISAAMQRSFIYTGIACVGQALIGHRYALVEGQSGLWWGVILSLCASASTTGISLSQVGGALATGIIISGILITVLGLIGMGGFLNRIFTPIVMGSFLLLLACQLIQIFFRGMVGLEQGDTINVPVAGLSLFIVVFVSWLNIKGKGLLSNFSILIGIIVGWVAYTLLISEPVLEVAPSADLLTFFPWGSPNFTVGIVLTAVISGMLNTTNTIASIKGAEMLYQEKAGEQAYRRSFAITGASSVVSGIFGLVPYAPYTSSIGFLQSTGILQRSPFIVGAVLFSLLGFIPALSSFFSTLPISVGDAVLFVAYLQLFGSALRNLEGIQFNSKTIYRIAAPVLLGVAIMNLPSTVFESLPMLIRPLISSGLLVGIILSILLENLVNWSSFETKALQRKSG</sequence>
<dbReference type="Pfam" id="PF00860">
    <property type="entry name" value="Xan_ur_permease"/>
    <property type="match status" value="1"/>
</dbReference>
<feature type="transmembrane region" description="Helical" evidence="7">
    <location>
        <begin position="101"/>
        <end position="121"/>
    </location>
</feature>
<proteinExistence type="inferred from homology"/>
<evidence type="ECO:0000313" key="8">
    <source>
        <dbReference type="EMBL" id="MBP1933730.1"/>
    </source>
</evidence>
<feature type="transmembrane region" description="Helical" evidence="7">
    <location>
        <begin position="128"/>
        <end position="150"/>
    </location>
</feature>
<comment type="subcellular location">
    <subcellularLocation>
        <location evidence="1">Membrane</location>
        <topology evidence="1">Multi-pass membrane protein</topology>
    </subcellularLocation>
</comment>
<keyword evidence="6 7" id="KW-0472">Membrane</keyword>
<dbReference type="Proteomes" id="UP001519343">
    <property type="component" value="Unassembled WGS sequence"/>
</dbReference>
<dbReference type="EMBL" id="JAGGKT010000013">
    <property type="protein sequence ID" value="MBP1933730.1"/>
    <property type="molecule type" value="Genomic_DNA"/>
</dbReference>